<dbReference type="SUPFAM" id="SSF48452">
    <property type="entry name" value="TPR-like"/>
    <property type="match status" value="1"/>
</dbReference>
<dbReference type="InterPro" id="IPR051134">
    <property type="entry name" value="PPP_phosphatase"/>
</dbReference>
<dbReference type="SUPFAM" id="SSF56300">
    <property type="entry name" value="Metallo-dependent phosphatases"/>
    <property type="match status" value="1"/>
</dbReference>
<comment type="cofactor">
    <cofactor evidence="1">
        <name>Mn(2+)</name>
        <dbReference type="ChEBI" id="CHEBI:29035"/>
    </cofactor>
</comment>
<evidence type="ECO:0000313" key="10">
    <source>
        <dbReference type="Proteomes" id="UP000789396"/>
    </source>
</evidence>
<keyword evidence="4" id="KW-0677">Repeat</keyword>
<dbReference type="AlphaFoldDB" id="A0A9N9HSX3"/>
<evidence type="ECO:0000259" key="8">
    <source>
        <dbReference type="SMART" id="SM00156"/>
    </source>
</evidence>
<feature type="region of interest" description="Disordered" evidence="7">
    <location>
        <begin position="276"/>
        <end position="296"/>
    </location>
</feature>
<feature type="domain" description="Serine/threonine specific protein phosphatases" evidence="8">
    <location>
        <begin position="116"/>
        <end position="357"/>
    </location>
</feature>
<dbReference type="PRINTS" id="PR00114">
    <property type="entry name" value="STPHPHTASE"/>
</dbReference>
<proteinExistence type="predicted"/>
<dbReference type="EMBL" id="CAJVPZ010020913">
    <property type="protein sequence ID" value="CAG8703526.1"/>
    <property type="molecule type" value="Genomic_DNA"/>
</dbReference>
<accession>A0A9N9HSX3</accession>
<evidence type="ECO:0000256" key="7">
    <source>
        <dbReference type="SAM" id="MobiDB-lite"/>
    </source>
</evidence>
<dbReference type="PANTHER" id="PTHR45668:SF5">
    <property type="entry name" value="SERINE_THREONINE-PROTEIN PHOSPHATASE 5"/>
    <property type="match status" value="1"/>
</dbReference>
<evidence type="ECO:0000256" key="3">
    <source>
        <dbReference type="ARBA" id="ARBA00022723"/>
    </source>
</evidence>
<dbReference type="GO" id="GO:0046872">
    <property type="term" value="F:metal ion binding"/>
    <property type="evidence" value="ECO:0007669"/>
    <property type="project" value="UniProtKB-KW"/>
</dbReference>
<dbReference type="Pfam" id="PF00149">
    <property type="entry name" value="Metallophos"/>
    <property type="match status" value="1"/>
</dbReference>
<dbReference type="Gene3D" id="1.25.40.10">
    <property type="entry name" value="Tetratricopeptide repeat domain"/>
    <property type="match status" value="1"/>
</dbReference>
<evidence type="ECO:0000256" key="6">
    <source>
        <dbReference type="ARBA" id="ARBA00023211"/>
    </source>
</evidence>
<organism evidence="9 10">
    <name type="scientific">Racocetra fulgida</name>
    <dbReference type="NCBI Taxonomy" id="60492"/>
    <lineage>
        <taxon>Eukaryota</taxon>
        <taxon>Fungi</taxon>
        <taxon>Fungi incertae sedis</taxon>
        <taxon>Mucoromycota</taxon>
        <taxon>Glomeromycotina</taxon>
        <taxon>Glomeromycetes</taxon>
        <taxon>Diversisporales</taxon>
        <taxon>Gigasporaceae</taxon>
        <taxon>Racocetra</taxon>
    </lineage>
</organism>
<evidence type="ECO:0000256" key="4">
    <source>
        <dbReference type="ARBA" id="ARBA00022737"/>
    </source>
</evidence>
<dbReference type="InterPro" id="IPR011990">
    <property type="entry name" value="TPR-like_helical_dom_sf"/>
</dbReference>
<keyword evidence="10" id="KW-1185">Reference proteome</keyword>
<dbReference type="EC" id="3.1.3.16" evidence="2"/>
<dbReference type="OrthoDB" id="445564at2759"/>
<dbReference type="SMART" id="SM00156">
    <property type="entry name" value="PP2Ac"/>
    <property type="match status" value="1"/>
</dbReference>
<evidence type="ECO:0000256" key="2">
    <source>
        <dbReference type="ARBA" id="ARBA00013081"/>
    </source>
</evidence>
<dbReference type="InterPro" id="IPR006186">
    <property type="entry name" value="Ser/Thr-sp_prot-phosphatase"/>
</dbReference>
<evidence type="ECO:0000256" key="5">
    <source>
        <dbReference type="ARBA" id="ARBA00022801"/>
    </source>
</evidence>
<dbReference type="InterPro" id="IPR013235">
    <property type="entry name" value="PPP_dom"/>
</dbReference>
<reference evidence="9" key="1">
    <citation type="submission" date="2021-06" db="EMBL/GenBank/DDBJ databases">
        <authorList>
            <person name="Kallberg Y."/>
            <person name="Tangrot J."/>
            <person name="Rosling A."/>
        </authorList>
    </citation>
    <scope>NUCLEOTIDE SEQUENCE</scope>
    <source>
        <strain evidence="9">IN212</strain>
    </source>
</reference>
<protein>
    <recommendedName>
        <fullName evidence="2">protein-serine/threonine phosphatase</fullName>
        <ecNumber evidence="2">3.1.3.16</ecNumber>
    </recommendedName>
</protein>
<dbReference type="Gene3D" id="3.60.21.10">
    <property type="match status" value="1"/>
</dbReference>
<keyword evidence="5" id="KW-0378">Hydrolase</keyword>
<gene>
    <name evidence="9" type="ORF">RFULGI_LOCUS10513</name>
</gene>
<keyword evidence="6" id="KW-0464">Manganese</keyword>
<feature type="non-terminal residue" evidence="9">
    <location>
        <position position="1"/>
    </location>
</feature>
<dbReference type="Proteomes" id="UP000789396">
    <property type="component" value="Unassembled WGS sequence"/>
</dbReference>
<name>A0A9N9HSX3_9GLOM</name>
<evidence type="ECO:0000256" key="1">
    <source>
        <dbReference type="ARBA" id="ARBA00001936"/>
    </source>
</evidence>
<sequence>PFDKASFKMSADPNGIQVDPVSEENKVKAEEAKEAANKLFNGGLICVAAIAKYTEAINLNPNVAQYYANRSFAHIKTEAYGFAVEDAERAVKVDPTYVKVAKKNPSDTDVGKKLAECKKIVKQIEFEKAIEVDSHQKNIAETMDVDAIVVDPSYSGPKLADGQITKEFIAEMMESSHPCNVRINERFDTDNFSRTEDDVANAIVGNHETDDMNKVYGFEGEVKAKYSEQMFELFSETFTTLPLAHLINKKILVVHGGLFSRDDVTLDEIRKIDRIGKKQPDHGNPQLLPGRGPSKRGVGIQFGPDITESFLKRNNIDLLIRSHEVKENGYVVEHNGKCALINITPDLQLSYQTFEAV</sequence>
<evidence type="ECO:0000313" key="9">
    <source>
        <dbReference type="EMBL" id="CAG8703526.1"/>
    </source>
</evidence>
<dbReference type="InterPro" id="IPR004843">
    <property type="entry name" value="Calcineurin-like_PHP"/>
</dbReference>
<comment type="caution">
    <text evidence="9">The sequence shown here is derived from an EMBL/GenBank/DDBJ whole genome shotgun (WGS) entry which is preliminary data.</text>
</comment>
<dbReference type="InterPro" id="IPR029052">
    <property type="entry name" value="Metallo-depent_PP-like"/>
</dbReference>
<dbReference type="Pfam" id="PF08321">
    <property type="entry name" value="PPP5"/>
    <property type="match status" value="1"/>
</dbReference>
<dbReference type="PANTHER" id="PTHR45668">
    <property type="entry name" value="SERINE/THREONINE-PROTEIN PHOSPHATASE 5-RELATED"/>
    <property type="match status" value="1"/>
</dbReference>
<dbReference type="GO" id="GO:0004722">
    <property type="term" value="F:protein serine/threonine phosphatase activity"/>
    <property type="evidence" value="ECO:0007669"/>
    <property type="project" value="UniProtKB-EC"/>
</dbReference>
<feature type="non-terminal residue" evidence="9">
    <location>
        <position position="357"/>
    </location>
</feature>
<keyword evidence="3" id="KW-0479">Metal-binding</keyword>